<dbReference type="EMBL" id="CAAALY010045235">
    <property type="protein sequence ID" value="VEL20195.1"/>
    <property type="molecule type" value="Genomic_DNA"/>
</dbReference>
<protein>
    <submittedName>
        <fullName evidence="1">Uncharacterized protein</fullName>
    </submittedName>
</protein>
<organism evidence="1 2">
    <name type="scientific">Protopolystoma xenopodis</name>
    <dbReference type="NCBI Taxonomy" id="117903"/>
    <lineage>
        <taxon>Eukaryota</taxon>
        <taxon>Metazoa</taxon>
        <taxon>Spiralia</taxon>
        <taxon>Lophotrochozoa</taxon>
        <taxon>Platyhelminthes</taxon>
        <taxon>Monogenea</taxon>
        <taxon>Polyopisthocotylea</taxon>
        <taxon>Polystomatidea</taxon>
        <taxon>Polystomatidae</taxon>
        <taxon>Protopolystoma</taxon>
    </lineage>
</organism>
<keyword evidence="2" id="KW-1185">Reference proteome</keyword>
<name>A0A3S4ZUK0_9PLAT</name>
<accession>A0A3S4ZUK0</accession>
<dbReference type="AlphaFoldDB" id="A0A3S4ZUK0"/>
<sequence>MSQPLARFHTPPYEALTNLGPCLATFESWLIEFQLHPFAQFPRHGLKEDISSCTRESTAMIIGVFTFFGHTRAAHSRKCLSLFPFRLGIVTSATSNGPLHCMTQAWLARREGTRHKLE</sequence>
<reference evidence="1" key="1">
    <citation type="submission" date="2018-11" db="EMBL/GenBank/DDBJ databases">
        <authorList>
            <consortium name="Pathogen Informatics"/>
        </authorList>
    </citation>
    <scope>NUCLEOTIDE SEQUENCE</scope>
</reference>
<comment type="caution">
    <text evidence="1">The sequence shown here is derived from an EMBL/GenBank/DDBJ whole genome shotgun (WGS) entry which is preliminary data.</text>
</comment>
<evidence type="ECO:0000313" key="1">
    <source>
        <dbReference type="EMBL" id="VEL20195.1"/>
    </source>
</evidence>
<evidence type="ECO:0000313" key="2">
    <source>
        <dbReference type="Proteomes" id="UP000784294"/>
    </source>
</evidence>
<dbReference type="Proteomes" id="UP000784294">
    <property type="component" value="Unassembled WGS sequence"/>
</dbReference>
<gene>
    <name evidence="1" type="ORF">PXEA_LOCUS13635</name>
</gene>
<proteinExistence type="predicted"/>